<dbReference type="Pfam" id="PF00188">
    <property type="entry name" value="CAP"/>
    <property type="match status" value="1"/>
</dbReference>
<protein>
    <submittedName>
        <fullName evidence="2">Putative S-layer associated protein</fullName>
    </submittedName>
</protein>
<proteinExistence type="predicted"/>
<dbReference type="HOGENOM" id="CLU_058967_1_0_0"/>
<dbReference type="InterPro" id="IPR035940">
    <property type="entry name" value="CAP_sf"/>
</dbReference>
<evidence type="ECO:0000313" key="3">
    <source>
        <dbReference type="Proteomes" id="UP000027982"/>
    </source>
</evidence>
<name>A0A068NWQ4_FIMGI</name>
<sequence>MVLTLDGKPVDAQYDPHARAVKYTPNKPMTPGAHNVDCRITFEGGASFDKKWVTRIAEAPLAEFPSPTRDQVEAITAINDLRHALGLTTVVPDQRLNIAAFLHSSYLAKNNENGHAEKPGTPGFLGASGVERLEAYGYVGSCWEDVGFGSHSVTEAVNDLFDAPYHRIPFLQPGSIPFGSGYVDQRTTLEFGASDEGGVVVSPADGQTRVPCLWHNFERPNPLRSRATTTTVTGYPIVLAGFGTGFSRLHGVSARLAGPKGEPITCWLNKPENDDVLTSAAILIPQLPLRAKSTYTATFSAYDDEDRPIDKTVKFTTGARN</sequence>
<dbReference type="eggNOG" id="COG2340">
    <property type="taxonomic scope" value="Bacteria"/>
</dbReference>
<reference evidence="2 3" key="1">
    <citation type="journal article" date="2014" name="PLoS ONE">
        <title>The first complete genome sequence of the class fimbriimonadia in the phylum armatimonadetes.</title>
        <authorList>
            <person name="Hu Z.Y."/>
            <person name="Wang Y.Z."/>
            <person name="Im W.T."/>
            <person name="Wang S.Y."/>
            <person name="Zhao G.P."/>
            <person name="Zheng H.J."/>
            <person name="Quan Z.X."/>
        </authorList>
    </citation>
    <scope>NUCLEOTIDE SEQUENCE [LARGE SCALE GENOMIC DNA]</scope>
    <source>
        <strain evidence="2">Gsoil 348</strain>
    </source>
</reference>
<evidence type="ECO:0000313" key="2">
    <source>
        <dbReference type="EMBL" id="AIE87200.1"/>
    </source>
</evidence>
<dbReference type="InterPro" id="IPR014044">
    <property type="entry name" value="CAP_dom"/>
</dbReference>
<dbReference type="Proteomes" id="UP000027982">
    <property type="component" value="Chromosome"/>
</dbReference>
<dbReference type="STRING" id="661478.OP10G_3832"/>
<accession>A0A068NWQ4</accession>
<evidence type="ECO:0000259" key="1">
    <source>
        <dbReference type="Pfam" id="PF00188"/>
    </source>
</evidence>
<keyword evidence="3" id="KW-1185">Reference proteome</keyword>
<feature type="domain" description="SCP" evidence="1">
    <location>
        <begin position="76"/>
        <end position="186"/>
    </location>
</feature>
<gene>
    <name evidence="2" type="ORF">OP10G_3832</name>
</gene>
<dbReference type="EMBL" id="CP007139">
    <property type="protein sequence ID" value="AIE87200.1"/>
    <property type="molecule type" value="Genomic_DNA"/>
</dbReference>
<organism evidence="2 3">
    <name type="scientific">Fimbriimonas ginsengisoli Gsoil 348</name>
    <dbReference type="NCBI Taxonomy" id="661478"/>
    <lineage>
        <taxon>Bacteria</taxon>
        <taxon>Bacillati</taxon>
        <taxon>Armatimonadota</taxon>
        <taxon>Fimbriimonadia</taxon>
        <taxon>Fimbriimonadales</taxon>
        <taxon>Fimbriimonadaceae</taxon>
        <taxon>Fimbriimonas</taxon>
    </lineage>
</organism>
<dbReference type="CDD" id="cd05379">
    <property type="entry name" value="CAP_bacterial"/>
    <property type="match status" value="1"/>
</dbReference>
<dbReference type="KEGG" id="fgi:OP10G_3832"/>
<dbReference type="AlphaFoldDB" id="A0A068NWQ4"/>
<dbReference type="SUPFAM" id="SSF55797">
    <property type="entry name" value="PR-1-like"/>
    <property type="match status" value="1"/>
</dbReference>
<dbReference type="Gene3D" id="3.40.33.10">
    <property type="entry name" value="CAP"/>
    <property type="match status" value="1"/>
</dbReference>